<evidence type="ECO:0000259" key="2">
    <source>
        <dbReference type="Pfam" id="PF01881"/>
    </source>
</evidence>
<dbReference type="GO" id="GO:0051607">
    <property type="term" value="P:defense response to virus"/>
    <property type="evidence" value="ECO:0007669"/>
    <property type="project" value="UniProtKB-KW"/>
</dbReference>
<dbReference type="PANTHER" id="PTHR36984:SF3">
    <property type="entry name" value="CRISPR-ASSOCIATED ENDORIBONUCLEASE CAS6"/>
    <property type="match status" value="1"/>
</dbReference>
<dbReference type="InterPro" id="IPR045747">
    <property type="entry name" value="CRISPR-assoc_prot_Cas6_N_sf"/>
</dbReference>
<dbReference type="CDD" id="cd21140">
    <property type="entry name" value="Cas6_I-like"/>
    <property type="match status" value="1"/>
</dbReference>
<reference evidence="3 4" key="1">
    <citation type="submission" date="2017-11" db="EMBL/GenBank/DDBJ databases">
        <title>Bacterial isolate from king chilli rhizosphere.</title>
        <authorList>
            <person name="Takhelmayum P."/>
            <person name="Sarangthem I."/>
        </authorList>
    </citation>
    <scope>NUCLEOTIDE SEQUENCE [LARGE SCALE GENOMIC DNA]</scope>
    <source>
        <strain evidence="4">t26</strain>
    </source>
</reference>
<dbReference type="Gene3D" id="3.30.70.1900">
    <property type="match status" value="1"/>
</dbReference>
<dbReference type="EMBL" id="PHQY01000612">
    <property type="protein sequence ID" value="PJO43377.1"/>
    <property type="molecule type" value="Genomic_DNA"/>
</dbReference>
<accession>A0A2M9Q5M4</accession>
<evidence type="ECO:0000313" key="4">
    <source>
        <dbReference type="Proteomes" id="UP000232101"/>
    </source>
</evidence>
<dbReference type="Gene3D" id="3.30.70.1890">
    <property type="match status" value="1"/>
</dbReference>
<gene>
    <name evidence="3" type="primary">cas6</name>
    <name evidence="3" type="ORF">CWD94_12545</name>
</gene>
<keyword evidence="1" id="KW-0051">Antiviral defense</keyword>
<dbReference type="RefSeq" id="WP_100543342.1">
    <property type="nucleotide sequence ID" value="NZ_PHQY01000612.1"/>
</dbReference>
<dbReference type="Proteomes" id="UP000232101">
    <property type="component" value="Unassembled WGS sequence"/>
</dbReference>
<evidence type="ECO:0000256" key="1">
    <source>
        <dbReference type="ARBA" id="ARBA00023118"/>
    </source>
</evidence>
<dbReference type="Pfam" id="PF01881">
    <property type="entry name" value="Cas_Cas6_C"/>
    <property type="match status" value="1"/>
</dbReference>
<name>A0A2M9Q5M4_9BACI</name>
<comment type="caution">
    <text evidence="3">The sequence shown here is derived from an EMBL/GenBank/DDBJ whole genome shotgun (WGS) entry which is preliminary data.</text>
</comment>
<dbReference type="GO" id="GO:0016788">
    <property type="term" value="F:hydrolase activity, acting on ester bonds"/>
    <property type="evidence" value="ECO:0007669"/>
    <property type="project" value="InterPro"/>
</dbReference>
<proteinExistence type="predicted"/>
<dbReference type="InterPro" id="IPR049435">
    <property type="entry name" value="Cas_Cas6_C"/>
</dbReference>
<feature type="domain" description="CRISPR associated protein Cas6 C-terminal" evidence="2">
    <location>
        <begin position="120"/>
        <end position="241"/>
    </location>
</feature>
<dbReference type="InterPro" id="IPR010156">
    <property type="entry name" value="CRISPR-assoc_prot_Cas6"/>
</dbReference>
<evidence type="ECO:0000313" key="3">
    <source>
        <dbReference type="EMBL" id="PJO43377.1"/>
    </source>
</evidence>
<dbReference type="PANTHER" id="PTHR36984">
    <property type="entry name" value="CRISPR-ASSOCIATED ENDORIBONUCLEASE CAS6 1"/>
    <property type="match status" value="1"/>
</dbReference>
<protein>
    <submittedName>
        <fullName evidence="3">CRISPR-associated endoribonuclease Cas6</fullName>
    </submittedName>
</protein>
<sequence>MELLVIFKTKKLPRHHQFLFASVVKSALSNSNPEMQKKMYQYSENQANKMMRPFTGAIYLNKYILENGEFSIQGDVRLTMSSPDAEFMLYLYNGFVQQQCFKYQSYELTLEKIQILPQKLPKSNRALMKTNSPIIVKNSLGKYLDIDDPSYVTELNYAANECMKSIMGRSLYEPIAFTPISMRKKVVQLKHDKFAKLNDKGILYMNAHEGNFILEGHPEDLSILTQAGLGFRRALFFGHIEMINE</sequence>
<organism evidence="3 4">
    <name type="scientific">Lysinibacillus xylanilyticus</name>
    <dbReference type="NCBI Taxonomy" id="582475"/>
    <lineage>
        <taxon>Bacteria</taxon>
        <taxon>Bacillati</taxon>
        <taxon>Bacillota</taxon>
        <taxon>Bacilli</taxon>
        <taxon>Bacillales</taxon>
        <taxon>Bacillaceae</taxon>
        <taxon>Lysinibacillus</taxon>
    </lineage>
</organism>
<dbReference type="AlphaFoldDB" id="A0A2M9Q5M4"/>
<dbReference type="NCBIfam" id="TIGR01877">
    <property type="entry name" value="cas_cas6"/>
    <property type="match status" value="1"/>
</dbReference>